<reference evidence="2" key="1">
    <citation type="submission" date="2018-02" db="EMBL/GenBank/DDBJ databases">
        <authorList>
            <person name="Cohen D.B."/>
            <person name="Kent A.D."/>
        </authorList>
    </citation>
    <scope>NUCLEOTIDE SEQUENCE</scope>
</reference>
<evidence type="ECO:0000313" key="2">
    <source>
        <dbReference type="EMBL" id="SPC92282.1"/>
    </source>
</evidence>
<feature type="region of interest" description="Disordered" evidence="1">
    <location>
        <begin position="235"/>
        <end position="259"/>
    </location>
</feature>
<dbReference type="AlphaFoldDB" id="A0A2N9FYD0"/>
<feature type="compositionally biased region" description="Polar residues" evidence="1">
    <location>
        <begin position="177"/>
        <end position="186"/>
    </location>
</feature>
<dbReference type="EMBL" id="OIVN01001295">
    <property type="protein sequence ID" value="SPC92282.1"/>
    <property type="molecule type" value="Genomic_DNA"/>
</dbReference>
<feature type="region of interest" description="Disordered" evidence="1">
    <location>
        <begin position="114"/>
        <end position="188"/>
    </location>
</feature>
<name>A0A2N9FYD0_FAGSY</name>
<organism evidence="2">
    <name type="scientific">Fagus sylvatica</name>
    <name type="common">Beechnut</name>
    <dbReference type="NCBI Taxonomy" id="28930"/>
    <lineage>
        <taxon>Eukaryota</taxon>
        <taxon>Viridiplantae</taxon>
        <taxon>Streptophyta</taxon>
        <taxon>Embryophyta</taxon>
        <taxon>Tracheophyta</taxon>
        <taxon>Spermatophyta</taxon>
        <taxon>Magnoliopsida</taxon>
        <taxon>eudicotyledons</taxon>
        <taxon>Gunneridae</taxon>
        <taxon>Pentapetalae</taxon>
        <taxon>rosids</taxon>
        <taxon>fabids</taxon>
        <taxon>Fagales</taxon>
        <taxon>Fagaceae</taxon>
        <taxon>Fagus</taxon>
    </lineage>
</organism>
<accession>A0A2N9FYD0</accession>
<feature type="compositionally biased region" description="Acidic residues" evidence="1">
    <location>
        <begin position="153"/>
        <end position="162"/>
    </location>
</feature>
<evidence type="ECO:0000256" key="1">
    <source>
        <dbReference type="SAM" id="MobiDB-lite"/>
    </source>
</evidence>
<gene>
    <name evidence="2" type="ORF">FSB_LOCUS20164</name>
</gene>
<sequence length="259" mass="28764">MAQKAIHQAQTPSQLIKAQPIHYSSSSPAHDSPNFSLPHKGEVWNNLKKEREKWLSSTIFPPLLAQVLKALKGSISKVKSDFQSYNNHDKRLDFFINQQMSIMVPENMVYGSPENVEESWSSTPPSGPRRVIQRSTANSVTEKRSAAAPAAANDEESDEEDETRLKRPRNLPWPPRSVSTEASNDETPAGHFLYPLVAVDCITDWSTAPPTETEIMTKAEKTREVCHGHHHSRAVTTTAQHSGGPCSSTSQNLGSTVWR</sequence>
<protein>
    <submittedName>
        <fullName evidence="2">Uncharacterized protein</fullName>
    </submittedName>
</protein>
<proteinExistence type="predicted"/>